<sequence>MKANIRARVQGSRIQDAVPPAYRDAAAKATRPDAVYTLILCDHGERDVVMSAPLERALRRMGEPAPDGVLIVGTVFTQEAQELASRHNAIIIPLRTGKWTDSSARQRQLKPAPA</sequence>
<dbReference type="EMBL" id="JAWIIV010000008">
    <property type="protein sequence ID" value="MEC4719793.1"/>
    <property type="molecule type" value="Genomic_DNA"/>
</dbReference>
<dbReference type="Proteomes" id="UP001352263">
    <property type="component" value="Unassembled WGS sequence"/>
</dbReference>
<reference evidence="1 2" key="1">
    <citation type="submission" date="2023-10" db="EMBL/GenBank/DDBJ databases">
        <title>Noviherbaspirillum sp. CPCC 100848 genome assembly.</title>
        <authorList>
            <person name="Li X.Y."/>
            <person name="Fang X.M."/>
        </authorList>
    </citation>
    <scope>NUCLEOTIDE SEQUENCE [LARGE SCALE GENOMIC DNA]</scope>
    <source>
        <strain evidence="1 2">CPCC 100848</strain>
    </source>
</reference>
<name>A0ABU6J8N1_9BURK</name>
<proteinExistence type="predicted"/>
<dbReference type="RefSeq" id="WP_326506507.1">
    <property type="nucleotide sequence ID" value="NZ_JAWIIV010000008.1"/>
</dbReference>
<accession>A0ABU6J8N1</accession>
<evidence type="ECO:0000313" key="1">
    <source>
        <dbReference type="EMBL" id="MEC4719793.1"/>
    </source>
</evidence>
<keyword evidence="2" id="KW-1185">Reference proteome</keyword>
<gene>
    <name evidence="1" type="ORF">RY831_11585</name>
</gene>
<organism evidence="1 2">
    <name type="scientific">Noviherbaspirillum album</name>
    <dbReference type="NCBI Taxonomy" id="3080276"/>
    <lineage>
        <taxon>Bacteria</taxon>
        <taxon>Pseudomonadati</taxon>
        <taxon>Pseudomonadota</taxon>
        <taxon>Betaproteobacteria</taxon>
        <taxon>Burkholderiales</taxon>
        <taxon>Oxalobacteraceae</taxon>
        <taxon>Noviherbaspirillum</taxon>
    </lineage>
</organism>
<evidence type="ECO:0000313" key="2">
    <source>
        <dbReference type="Proteomes" id="UP001352263"/>
    </source>
</evidence>
<protein>
    <submittedName>
        <fullName evidence="1">Uncharacterized protein</fullName>
    </submittedName>
</protein>
<comment type="caution">
    <text evidence="1">The sequence shown here is derived from an EMBL/GenBank/DDBJ whole genome shotgun (WGS) entry which is preliminary data.</text>
</comment>